<feature type="region of interest" description="Disordered" evidence="1">
    <location>
        <begin position="64"/>
        <end position="89"/>
    </location>
</feature>
<dbReference type="EMBL" id="MLJW01000688">
    <property type="protein sequence ID" value="OIQ83609.1"/>
    <property type="molecule type" value="Genomic_DNA"/>
</dbReference>
<evidence type="ECO:0000256" key="1">
    <source>
        <dbReference type="SAM" id="MobiDB-lite"/>
    </source>
</evidence>
<accession>A0A1J5QJ96</accession>
<protein>
    <submittedName>
        <fullName evidence="2">Uncharacterized protein</fullName>
    </submittedName>
</protein>
<reference evidence="2" key="1">
    <citation type="submission" date="2016-10" db="EMBL/GenBank/DDBJ databases">
        <title>Sequence of Gallionella enrichment culture.</title>
        <authorList>
            <person name="Poehlein A."/>
            <person name="Muehling M."/>
            <person name="Daniel R."/>
        </authorList>
    </citation>
    <scope>NUCLEOTIDE SEQUENCE</scope>
</reference>
<evidence type="ECO:0000313" key="2">
    <source>
        <dbReference type="EMBL" id="OIQ83609.1"/>
    </source>
</evidence>
<name>A0A1J5QJ96_9ZZZZ</name>
<comment type="caution">
    <text evidence="2">The sequence shown here is derived from an EMBL/GenBank/DDBJ whole genome shotgun (WGS) entry which is preliminary data.</text>
</comment>
<dbReference type="AlphaFoldDB" id="A0A1J5QJ96"/>
<sequence>MGAYTDDLRTRQTEQELGCRVPLTDPPAGVQNNRCVRGVLKQGRELATSHLACELGRSGVERPARVAGHGRTATSDDLVATTHGHHDSV</sequence>
<gene>
    <name evidence="2" type="ORF">GALL_345970</name>
</gene>
<organism evidence="2">
    <name type="scientific">mine drainage metagenome</name>
    <dbReference type="NCBI Taxonomy" id="410659"/>
    <lineage>
        <taxon>unclassified sequences</taxon>
        <taxon>metagenomes</taxon>
        <taxon>ecological metagenomes</taxon>
    </lineage>
</organism>
<proteinExistence type="predicted"/>